<dbReference type="RefSeq" id="WP_121009595.1">
    <property type="nucleotide sequence ID" value="NZ_RCCJ01000001.1"/>
</dbReference>
<evidence type="ECO:0000259" key="1">
    <source>
        <dbReference type="Pfam" id="PF26309"/>
    </source>
</evidence>
<organism evidence="2 3">
    <name type="scientific">Hydrogenivirga caldilitoris</name>
    <dbReference type="NCBI Taxonomy" id="246264"/>
    <lineage>
        <taxon>Bacteria</taxon>
        <taxon>Pseudomonadati</taxon>
        <taxon>Aquificota</taxon>
        <taxon>Aquificia</taxon>
        <taxon>Aquificales</taxon>
        <taxon>Aquificaceae</taxon>
        <taxon>Hydrogenivirga</taxon>
    </lineage>
</organism>
<evidence type="ECO:0000313" key="3">
    <source>
        <dbReference type="Proteomes" id="UP000267841"/>
    </source>
</evidence>
<keyword evidence="3" id="KW-1185">Reference proteome</keyword>
<dbReference type="EMBL" id="RCCJ01000001">
    <property type="protein sequence ID" value="RLJ70261.1"/>
    <property type="molecule type" value="Genomic_DNA"/>
</dbReference>
<protein>
    <recommendedName>
        <fullName evidence="1">DUF8082 domain-containing protein</fullName>
    </recommendedName>
</protein>
<dbReference type="InterPro" id="IPR058395">
    <property type="entry name" value="DUF8082"/>
</dbReference>
<gene>
    <name evidence="2" type="ORF">BCF55_0527</name>
</gene>
<evidence type="ECO:0000313" key="2">
    <source>
        <dbReference type="EMBL" id="RLJ70261.1"/>
    </source>
</evidence>
<dbReference type="Pfam" id="PF26309">
    <property type="entry name" value="DUF8082"/>
    <property type="match status" value="1"/>
</dbReference>
<comment type="caution">
    <text evidence="2">The sequence shown here is derived from an EMBL/GenBank/DDBJ whole genome shotgun (WGS) entry which is preliminary data.</text>
</comment>
<sequence>MRQEVKEKINLELVNTEALIEDLRRRKFTGYVKITSWDAEDYIPFYDGEINRIFIVSKRGIEETNYTTYGFPQTGMLEIIETDPVSIVHGLRNDFNPERDGPLCLAGYGDEFHPTSSLSHIDIDQFKTLAKKSHFNGYMLFHTKREPVGMVIFYNGDPAGIFAPERSGEKAVQYIRINSRGGFVSTFLLEPDFVPLLLSMVRLEVIKEGDITEKAEMDAVRDDIKGRRMSALLYLDGGRARRYYQFFYRGKEVKGLLQGLFSIDEVSEEDVDFPGRFTLYPLYVDTNPSPVRFSLKASEEVIDRVPPQKLNEIKEALLDEMGPVAKIVWKKLFDEFGWDEESVPASKLDEFIERLAEEIPYDDHRSAFLKRVRRSRE</sequence>
<dbReference type="OrthoDB" id="10662at2"/>
<reference evidence="2 3" key="1">
    <citation type="submission" date="2018-10" db="EMBL/GenBank/DDBJ databases">
        <title>Genomic Encyclopedia of Archaeal and Bacterial Type Strains, Phase II (KMG-II): from individual species to whole genera.</title>
        <authorList>
            <person name="Goeker M."/>
        </authorList>
    </citation>
    <scope>NUCLEOTIDE SEQUENCE [LARGE SCALE GENOMIC DNA]</scope>
    <source>
        <strain evidence="2 3">DSM 16510</strain>
    </source>
</reference>
<accession>A0A497XPR0</accession>
<feature type="domain" description="DUF8082" evidence="1">
    <location>
        <begin position="309"/>
        <end position="374"/>
    </location>
</feature>
<dbReference type="Proteomes" id="UP000267841">
    <property type="component" value="Unassembled WGS sequence"/>
</dbReference>
<proteinExistence type="predicted"/>
<dbReference type="AlphaFoldDB" id="A0A497XPR0"/>
<name>A0A497XPR0_9AQUI</name>